<dbReference type="EMBL" id="FZNY01000001">
    <property type="protein sequence ID" value="SNR47444.1"/>
    <property type="molecule type" value="Genomic_DNA"/>
</dbReference>
<organism evidence="1 2">
    <name type="scientific">Dokdonia pacifica</name>
    <dbReference type="NCBI Taxonomy" id="1627892"/>
    <lineage>
        <taxon>Bacteria</taxon>
        <taxon>Pseudomonadati</taxon>
        <taxon>Bacteroidota</taxon>
        <taxon>Flavobacteriia</taxon>
        <taxon>Flavobacteriales</taxon>
        <taxon>Flavobacteriaceae</taxon>
        <taxon>Dokdonia</taxon>
    </lineage>
</organism>
<dbReference type="AlphaFoldDB" id="A0A238WMG7"/>
<keyword evidence="2" id="KW-1185">Reference proteome</keyword>
<evidence type="ECO:0000313" key="1">
    <source>
        <dbReference type="EMBL" id="SNR47444.1"/>
    </source>
</evidence>
<reference evidence="1 2" key="1">
    <citation type="submission" date="2017-06" db="EMBL/GenBank/DDBJ databases">
        <authorList>
            <person name="Kim H.J."/>
            <person name="Triplett B.A."/>
        </authorList>
    </citation>
    <scope>NUCLEOTIDE SEQUENCE [LARGE SCALE GENOMIC DNA]</scope>
    <source>
        <strain evidence="1 2">DSM 25597</strain>
    </source>
</reference>
<dbReference type="OrthoDB" id="1453618at2"/>
<evidence type="ECO:0000313" key="2">
    <source>
        <dbReference type="Proteomes" id="UP000198379"/>
    </source>
</evidence>
<gene>
    <name evidence="1" type="ORF">SAMN06265376_1011209</name>
</gene>
<proteinExistence type="predicted"/>
<protein>
    <submittedName>
        <fullName evidence="1">Uncharacterized protein</fullName>
    </submittedName>
</protein>
<dbReference type="Proteomes" id="UP000198379">
    <property type="component" value="Unassembled WGS sequence"/>
</dbReference>
<sequence>MKKTFVQLLILIICFSIGQQSFGQKVKPTKVDTFYFEAPAVTLKNSFKFKTNHTIDSLPITTNRVIATGFSRSEETDFTLTRSIRLSDNSGSKTIPIEVNKGSLEFLVSVNCNLNSGILNVEIYDPKGTKRGNFSVIGSNDKSGWSETVGGVINKRFPSPMEGSWILTFVAKKVTADILIKTNVR</sequence>
<accession>A0A238WMG7</accession>
<dbReference type="RefSeq" id="WP_089370497.1">
    <property type="nucleotide sequence ID" value="NZ_BMEP01000003.1"/>
</dbReference>
<name>A0A238WMG7_9FLAO</name>